<sequence>MTSPKPVHTSPDAPDNHTGEVNGWPPVVRPGSRATTPNTDRPAKSTDTTADTTADRSTDTAPDRSTDTDTDTATVSAPFDVDTVAGFWQARPELATIHQYAQASIVAPWAVLGCVLARVSLSTPPALVLPAMGNGTMGVASLNVFIGLVGPSGSGKGLTTATARGVLDVQPGAGRTITALPLGSGEGISHAFHTTDDNGNTIPAAYSVWFDVAEIDTLTALTGRSGSTTAAEVRKVFSGETLGFQNADPARRKVVDAHTYRAALVAGVQPRKAGPLLADDGGGTPQRFLWMPVMDRTAPDVAPPAPAPLRWSSPVLATQTERVVMDVHPAIMAELEAGQRARLRGQVTDGDGQQSAVRFKVAALLALLACRLEVTESDWQLADYVMSVSDQTRQWMRDAVATDAARAIQARANARAAHDEHYDTAAVARTATKLLAKLGTEPVSASTVLRWFGPSLRGTVEPAIDDLIRRGLVERHDDEYRGQPRTLLRRPE</sequence>
<feature type="compositionally biased region" description="Basic and acidic residues" evidence="1">
    <location>
        <begin position="53"/>
        <end position="67"/>
    </location>
</feature>
<dbReference type="RefSeq" id="WP_344101719.1">
    <property type="nucleotide sequence ID" value="NZ_BAAANL010000003.1"/>
</dbReference>
<name>A0ABP4ZJY6_9MICO</name>
<organism evidence="2 3">
    <name type="scientific">Myceligenerans crystallogenes</name>
    <dbReference type="NCBI Taxonomy" id="316335"/>
    <lineage>
        <taxon>Bacteria</taxon>
        <taxon>Bacillati</taxon>
        <taxon>Actinomycetota</taxon>
        <taxon>Actinomycetes</taxon>
        <taxon>Micrococcales</taxon>
        <taxon>Promicromonosporaceae</taxon>
        <taxon>Myceligenerans</taxon>
    </lineage>
</organism>
<proteinExistence type="predicted"/>
<gene>
    <name evidence="2" type="ORF">GCM10009751_17760</name>
</gene>
<accession>A0ABP4ZJY6</accession>
<evidence type="ECO:0000313" key="2">
    <source>
        <dbReference type="EMBL" id="GAA1860610.1"/>
    </source>
</evidence>
<comment type="caution">
    <text evidence="2">The sequence shown here is derived from an EMBL/GenBank/DDBJ whole genome shotgun (WGS) entry which is preliminary data.</text>
</comment>
<evidence type="ECO:0000313" key="3">
    <source>
        <dbReference type="Proteomes" id="UP001501094"/>
    </source>
</evidence>
<protein>
    <recommendedName>
        <fullName evidence="4">DUF3987 domain-containing protein</fullName>
    </recommendedName>
</protein>
<dbReference type="Proteomes" id="UP001501094">
    <property type="component" value="Unassembled WGS sequence"/>
</dbReference>
<reference evidence="3" key="1">
    <citation type="journal article" date="2019" name="Int. J. Syst. Evol. Microbiol.">
        <title>The Global Catalogue of Microorganisms (GCM) 10K type strain sequencing project: providing services to taxonomists for standard genome sequencing and annotation.</title>
        <authorList>
            <consortium name="The Broad Institute Genomics Platform"/>
            <consortium name="The Broad Institute Genome Sequencing Center for Infectious Disease"/>
            <person name="Wu L."/>
            <person name="Ma J."/>
        </authorList>
    </citation>
    <scope>NUCLEOTIDE SEQUENCE [LARGE SCALE GENOMIC DNA]</scope>
    <source>
        <strain evidence="3">JCM 14326</strain>
    </source>
</reference>
<dbReference type="EMBL" id="BAAANL010000003">
    <property type="protein sequence ID" value="GAA1860610.1"/>
    <property type="molecule type" value="Genomic_DNA"/>
</dbReference>
<evidence type="ECO:0008006" key="4">
    <source>
        <dbReference type="Google" id="ProtNLM"/>
    </source>
</evidence>
<feature type="region of interest" description="Disordered" evidence="1">
    <location>
        <begin position="1"/>
        <end position="74"/>
    </location>
</feature>
<evidence type="ECO:0000256" key="1">
    <source>
        <dbReference type="SAM" id="MobiDB-lite"/>
    </source>
</evidence>
<keyword evidence="3" id="KW-1185">Reference proteome</keyword>